<dbReference type="AlphaFoldDB" id="Q6AQ63"/>
<protein>
    <submittedName>
        <fullName evidence="1">Uncharacterized protein</fullName>
    </submittedName>
</protein>
<name>Q6AQ63_DESPS</name>
<dbReference type="OrthoDB" id="5432351at2"/>
<dbReference type="HOGENOM" id="CLU_1675080_0_0_7"/>
<proteinExistence type="predicted"/>
<dbReference type="STRING" id="177439.DP0781"/>
<dbReference type="EMBL" id="CR522870">
    <property type="protein sequence ID" value="CAG35510.1"/>
    <property type="molecule type" value="Genomic_DNA"/>
</dbReference>
<dbReference type="Proteomes" id="UP000000602">
    <property type="component" value="Chromosome"/>
</dbReference>
<keyword evidence="2" id="KW-1185">Reference proteome</keyword>
<sequence length="157" mass="17569">MKNVLVVAVVALQIVGCVASGHYGKFVQDSRVQNVFEHLQMPKSYAYYYNGPEKNPTAIIGIVKGFTVQSSFWHPVNLTKKQMSYWLGNIRTEWFDAVGANREGYANNGWRLIAPDGREAGILFSKYKRVVATFSADGIIGLSVPQPWAGSSRWHDE</sequence>
<gene>
    <name evidence="1" type="ordered locus">DP0781</name>
</gene>
<evidence type="ECO:0000313" key="1">
    <source>
        <dbReference type="EMBL" id="CAG35510.1"/>
    </source>
</evidence>
<dbReference type="RefSeq" id="WP_011188026.1">
    <property type="nucleotide sequence ID" value="NC_006138.1"/>
</dbReference>
<evidence type="ECO:0000313" key="2">
    <source>
        <dbReference type="Proteomes" id="UP000000602"/>
    </source>
</evidence>
<organism evidence="1 2">
    <name type="scientific">Desulfotalea psychrophila (strain LSv54 / DSM 12343)</name>
    <dbReference type="NCBI Taxonomy" id="177439"/>
    <lineage>
        <taxon>Bacteria</taxon>
        <taxon>Pseudomonadati</taxon>
        <taxon>Thermodesulfobacteriota</taxon>
        <taxon>Desulfobulbia</taxon>
        <taxon>Desulfobulbales</taxon>
        <taxon>Desulfocapsaceae</taxon>
        <taxon>Desulfotalea</taxon>
    </lineage>
</organism>
<reference evidence="2" key="1">
    <citation type="journal article" date="2004" name="Environ. Microbiol.">
        <title>The genome of Desulfotalea psychrophila, a sulfate-reducing bacterium from permanently cold Arctic sediments.</title>
        <authorList>
            <person name="Rabus R."/>
            <person name="Ruepp A."/>
            <person name="Frickey T."/>
            <person name="Rattei T."/>
            <person name="Fartmann B."/>
            <person name="Stark M."/>
            <person name="Bauer M."/>
            <person name="Zibat A."/>
            <person name="Lombardot T."/>
            <person name="Becker I."/>
            <person name="Amann J."/>
            <person name="Gellner K."/>
            <person name="Teeling H."/>
            <person name="Leuschner W.D."/>
            <person name="Gloeckner F.-O."/>
            <person name="Lupas A.N."/>
            <person name="Amann R."/>
            <person name="Klenk H.-P."/>
        </authorList>
    </citation>
    <scope>NUCLEOTIDE SEQUENCE [LARGE SCALE GENOMIC DNA]</scope>
    <source>
        <strain evidence="2">DSM 12343 / LSv54</strain>
    </source>
</reference>
<accession>Q6AQ63</accession>
<dbReference type="KEGG" id="dps:DP0781"/>